<name>A0A414AVG3_9FIRM</name>
<organism evidence="1 2">
    <name type="scientific">Enterocloster bolteae</name>
    <dbReference type="NCBI Taxonomy" id="208479"/>
    <lineage>
        <taxon>Bacteria</taxon>
        <taxon>Bacillati</taxon>
        <taxon>Bacillota</taxon>
        <taxon>Clostridia</taxon>
        <taxon>Lachnospirales</taxon>
        <taxon>Lachnospiraceae</taxon>
        <taxon>Enterocloster</taxon>
    </lineage>
</organism>
<dbReference type="Proteomes" id="UP000283975">
    <property type="component" value="Unassembled WGS sequence"/>
</dbReference>
<dbReference type="EMBL" id="QSHZ01000012">
    <property type="protein sequence ID" value="RHC55692.1"/>
    <property type="molecule type" value="Genomic_DNA"/>
</dbReference>
<protein>
    <recommendedName>
        <fullName evidence="3">HNH endonuclease</fullName>
    </recommendedName>
</protein>
<accession>A0A414AVG3</accession>
<evidence type="ECO:0000313" key="1">
    <source>
        <dbReference type="EMBL" id="RHC55692.1"/>
    </source>
</evidence>
<proteinExistence type="predicted"/>
<evidence type="ECO:0008006" key="3">
    <source>
        <dbReference type="Google" id="ProtNLM"/>
    </source>
</evidence>
<evidence type="ECO:0000313" key="2">
    <source>
        <dbReference type="Proteomes" id="UP000283975"/>
    </source>
</evidence>
<sequence length="107" mass="12477">MAKEFARAFYDSGQWRKCRKAFISERISIDGGLCQRCHERLGYMVHHTIILTPDNISNPDISLNHNRLEYVCKPCHDREAGHFLYRKSDKQRHCIFDDDGNPVKVVG</sequence>
<reference evidence="1 2" key="1">
    <citation type="submission" date="2018-08" db="EMBL/GenBank/DDBJ databases">
        <title>A genome reference for cultivated species of the human gut microbiota.</title>
        <authorList>
            <person name="Zou Y."/>
            <person name="Xue W."/>
            <person name="Luo G."/>
        </authorList>
    </citation>
    <scope>NUCLEOTIDE SEQUENCE [LARGE SCALE GENOMIC DNA]</scope>
    <source>
        <strain evidence="1 2">AM35-14</strain>
    </source>
</reference>
<comment type="caution">
    <text evidence="1">The sequence shown here is derived from an EMBL/GenBank/DDBJ whole genome shotgun (WGS) entry which is preliminary data.</text>
</comment>
<dbReference type="AlphaFoldDB" id="A0A414AVG3"/>
<gene>
    <name evidence="1" type="ORF">DW839_12635</name>
</gene>